<evidence type="ECO:0000256" key="1">
    <source>
        <dbReference type="SAM" id="MobiDB-lite"/>
    </source>
</evidence>
<dbReference type="EMBL" id="LVYU01000121">
    <property type="protein sequence ID" value="KZA98182.1"/>
    <property type="molecule type" value="Genomic_DNA"/>
</dbReference>
<dbReference type="Gene3D" id="3.30.420.10">
    <property type="entry name" value="Ribonuclease H-like superfamily/Ribonuclease H"/>
    <property type="match status" value="1"/>
</dbReference>
<dbReference type="InterPro" id="IPR001584">
    <property type="entry name" value="Integrase_cat-core"/>
</dbReference>
<gene>
    <name evidence="3" type="ORF">A4A59_28535</name>
</gene>
<evidence type="ECO:0000313" key="3">
    <source>
        <dbReference type="EMBL" id="KZA98182.1"/>
    </source>
</evidence>
<feature type="domain" description="Integrase catalytic" evidence="2">
    <location>
        <begin position="291"/>
        <end position="508"/>
    </location>
</feature>
<dbReference type="SUPFAM" id="SSF53098">
    <property type="entry name" value="Ribonuclease H-like"/>
    <property type="match status" value="1"/>
</dbReference>
<dbReference type="InterPro" id="IPR012337">
    <property type="entry name" value="RNaseH-like_sf"/>
</dbReference>
<dbReference type="AlphaFoldDB" id="A0A154ICC1"/>
<reference evidence="3" key="1">
    <citation type="submission" date="2016-03" db="EMBL/GenBank/DDBJ databases">
        <title>Microsymbionts genomes from the relict species Vavilovia formosa.</title>
        <authorList>
            <person name="Chirak E."/>
            <person name="Kimeklis A."/>
            <person name="Kopat V."/>
            <person name="Andronov E."/>
        </authorList>
    </citation>
    <scope>NUCLEOTIDE SEQUENCE [LARGE SCALE GENOMIC DNA]</scope>
    <source>
        <strain evidence="3">Vaf12</strain>
    </source>
</reference>
<dbReference type="GO" id="GO:0015074">
    <property type="term" value="P:DNA integration"/>
    <property type="evidence" value="ECO:0007669"/>
    <property type="project" value="InterPro"/>
</dbReference>
<dbReference type="PROSITE" id="PS50994">
    <property type="entry name" value="INTEGRASE"/>
    <property type="match status" value="1"/>
</dbReference>
<organism evidence="3">
    <name type="scientific">Rhizobium leguminosarum</name>
    <dbReference type="NCBI Taxonomy" id="384"/>
    <lineage>
        <taxon>Bacteria</taxon>
        <taxon>Pseudomonadati</taxon>
        <taxon>Pseudomonadota</taxon>
        <taxon>Alphaproteobacteria</taxon>
        <taxon>Hyphomicrobiales</taxon>
        <taxon>Rhizobiaceae</taxon>
        <taxon>Rhizobium/Agrobacterium group</taxon>
        <taxon>Rhizobium</taxon>
    </lineage>
</organism>
<dbReference type="GO" id="GO:0003676">
    <property type="term" value="F:nucleic acid binding"/>
    <property type="evidence" value="ECO:0007669"/>
    <property type="project" value="InterPro"/>
</dbReference>
<evidence type="ECO:0000259" key="2">
    <source>
        <dbReference type="PROSITE" id="PS50994"/>
    </source>
</evidence>
<dbReference type="RefSeq" id="WP_062943998.1">
    <property type="nucleotide sequence ID" value="NZ_CP171844.1"/>
</dbReference>
<feature type="region of interest" description="Disordered" evidence="1">
    <location>
        <begin position="715"/>
        <end position="740"/>
    </location>
</feature>
<proteinExistence type="predicted"/>
<dbReference type="InterPro" id="IPR036397">
    <property type="entry name" value="RNaseH_sf"/>
</dbReference>
<protein>
    <recommendedName>
        <fullName evidence="2">Integrase catalytic domain-containing protein</fullName>
    </recommendedName>
</protein>
<name>A0A154ICC1_RHILE</name>
<sequence>MNMYNPYALATRNAAPMFWLGDAKSVKIDNVDYTVVRQTPDYSELRNKDGVVQQFSHATMYILHLDNKVEVDRQGLELSPLKLGRDIVDVPEDQARRALVYADAFDFVMTLIGKKDARLAEMGWKRKVTLGHDCLDKYVLPLARQHVLLKWTSKKAGKKNTIVALPNARHFRRLYNLYIEGGCDPAVLVSRRKGPGSYSKAHPADLRLWTEFSQKYATDKRPSMRFCFGLLQAEIKKRNEACPKGGHLYKMPSRNSFEALIKGMGEYFLHAARFGEDAAKKKFAPVRDGLQVFAPGERVEMDEWKVDLHAWFVLTPVWLKLTEKQREALTKVRVWVTVAIDVATRCIVALRFSTRANSSHSSIAALEMIVTEKEHIAEVAGAESRWIHSFVPRELVTDAGAGFIDTGFRQAVAALHCVHTIPPAGMASARGTIESVFRSFGQKFLAYFDGRTFSSVYAKGDYDGEGNAVLNVDEVCRFLTRAIVDIYHHQPHSGLGGETPANAWMRLSREYAMLPPLSQRQRRVMFGTVIKRKVSARGIVFLGIHYQSRELERLWAERAALPNSPSVEVKVRIDRFSLRTISFHDGFKWRDLTAEHLPEGVSVWEWTEAMTELSKTHAMNVDINLSTMLKAINDLREAGIAAAARAELGTDIPSEAAYRKIEHERFAREITMDVLSGKELAPLAVAHDPLATSVEDFSFLARNKKEVDAYFAEKTSASEQEESGLGYGDENDGFSFTIEG</sequence>
<accession>A0A154ICC1</accession>
<comment type="caution">
    <text evidence="3">The sequence shown here is derived from an EMBL/GenBank/DDBJ whole genome shotgun (WGS) entry which is preliminary data.</text>
</comment>